<dbReference type="NCBIfam" id="TIGR01509">
    <property type="entry name" value="HAD-SF-IA-v3"/>
    <property type="match status" value="1"/>
</dbReference>
<dbReference type="Proteomes" id="UP000600449">
    <property type="component" value="Unassembled WGS sequence"/>
</dbReference>
<evidence type="ECO:0000313" key="1">
    <source>
        <dbReference type="EMBL" id="GGK30026.1"/>
    </source>
</evidence>
<dbReference type="InterPro" id="IPR006439">
    <property type="entry name" value="HAD-SF_hydro_IA"/>
</dbReference>
<dbReference type="PANTHER" id="PTHR43611">
    <property type="entry name" value="ALPHA-D-GLUCOSE 1-PHOSPHATE PHOSPHATASE"/>
    <property type="match status" value="1"/>
</dbReference>
<dbReference type="InterPro" id="IPR023198">
    <property type="entry name" value="PGP-like_dom2"/>
</dbReference>
<reference evidence="1 2" key="1">
    <citation type="journal article" date="2014" name="Int. J. Syst. Evol. Microbiol.">
        <title>Complete genome sequence of Corynebacterium casei LMG S-19264T (=DSM 44701T), isolated from a smear-ripened cheese.</title>
        <authorList>
            <consortium name="US DOE Joint Genome Institute (JGI-PGF)"/>
            <person name="Walter F."/>
            <person name="Albersmeier A."/>
            <person name="Kalinowski J."/>
            <person name="Ruckert C."/>
        </authorList>
    </citation>
    <scope>NUCLEOTIDE SEQUENCE [LARGE SCALE GENOMIC DNA]</scope>
    <source>
        <strain evidence="1 2">CGMCC 1.9161</strain>
    </source>
</reference>
<dbReference type="PANTHER" id="PTHR43611:SF3">
    <property type="entry name" value="FLAVIN MONONUCLEOTIDE HYDROLASE 1, CHLOROPLATIC"/>
    <property type="match status" value="1"/>
</dbReference>
<organism evidence="1 2">
    <name type="scientific">Salinarimonas ramus</name>
    <dbReference type="NCBI Taxonomy" id="690164"/>
    <lineage>
        <taxon>Bacteria</taxon>
        <taxon>Pseudomonadati</taxon>
        <taxon>Pseudomonadota</taxon>
        <taxon>Alphaproteobacteria</taxon>
        <taxon>Hyphomicrobiales</taxon>
        <taxon>Salinarimonadaceae</taxon>
        <taxon>Salinarimonas</taxon>
    </lineage>
</organism>
<dbReference type="Gene3D" id="1.10.150.240">
    <property type="entry name" value="Putative phosphatase, domain 2"/>
    <property type="match status" value="1"/>
</dbReference>
<proteinExistence type="predicted"/>
<dbReference type="SFLD" id="SFLDS00003">
    <property type="entry name" value="Haloacid_Dehalogenase"/>
    <property type="match status" value="1"/>
</dbReference>
<evidence type="ECO:0000313" key="2">
    <source>
        <dbReference type="Proteomes" id="UP000600449"/>
    </source>
</evidence>
<dbReference type="InterPro" id="IPR023214">
    <property type="entry name" value="HAD_sf"/>
</dbReference>
<dbReference type="InterPro" id="IPR036412">
    <property type="entry name" value="HAD-like_sf"/>
</dbReference>
<dbReference type="CDD" id="cd02603">
    <property type="entry name" value="HAD_sEH-N_like"/>
    <property type="match status" value="1"/>
</dbReference>
<comment type="caution">
    <text evidence="1">The sequence shown here is derived from an EMBL/GenBank/DDBJ whole genome shotgun (WGS) entry which is preliminary data.</text>
</comment>
<dbReference type="SFLD" id="SFLDG01129">
    <property type="entry name" value="C1.5:_HAD__Beta-PGM__Phosphata"/>
    <property type="match status" value="1"/>
</dbReference>
<dbReference type="EMBL" id="BMMF01000004">
    <property type="protein sequence ID" value="GGK30026.1"/>
    <property type="molecule type" value="Genomic_DNA"/>
</dbReference>
<dbReference type="AlphaFoldDB" id="A0A917V3G3"/>
<name>A0A917V3G3_9HYPH</name>
<keyword evidence="2" id="KW-1185">Reference proteome</keyword>
<sequence length="201" mass="22820">MTILVFDVGNVLIRWDPRFLYERMFEGDVARMEWFLANVCTNAWNLEMDRGAPYAEHVAALSARYPEWEPYIRAFDTRWQEMVPGDIAPNTALFERLLERSEPVYGITNFSREKWADACARFPLLTRFTGVVVSGHEGVIKPDPVIYRLLLDRYGLEAGACLFIDDSEKNVAGARAVGMRALHCPLGFDLEAGLRAEGVEV</sequence>
<gene>
    <name evidence="1" type="ORF">GCM10011322_15640</name>
</gene>
<dbReference type="Pfam" id="PF00702">
    <property type="entry name" value="Hydrolase"/>
    <property type="match status" value="1"/>
</dbReference>
<dbReference type="RefSeq" id="WP_244645176.1">
    <property type="nucleotide sequence ID" value="NZ_BMMF01000004.1"/>
</dbReference>
<accession>A0A917V3G3</accession>
<protein>
    <submittedName>
        <fullName evidence="1">Haloacid dehalogenase</fullName>
    </submittedName>
</protein>
<dbReference type="SUPFAM" id="SSF56784">
    <property type="entry name" value="HAD-like"/>
    <property type="match status" value="1"/>
</dbReference>
<dbReference type="PRINTS" id="PR00413">
    <property type="entry name" value="HADHALOGNASE"/>
</dbReference>
<dbReference type="Gene3D" id="3.40.50.1000">
    <property type="entry name" value="HAD superfamily/HAD-like"/>
    <property type="match status" value="1"/>
</dbReference>